<feature type="compositionally biased region" description="Basic and acidic residues" evidence="1">
    <location>
        <begin position="1122"/>
        <end position="1132"/>
    </location>
</feature>
<feature type="compositionally biased region" description="Basic and acidic residues" evidence="1">
    <location>
        <begin position="1322"/>
        <end position="1336"/>
    </location>
</feature>
<feature type="compositionally biased region" description="Basic and acidic residues" evidence="1">
    <location>
        <begin position="812"/>
        <end position="824"/>
    </location>
</feature>
<feature type="compositionally biased region" description="Basic and acidic residues" evidence="1">
    <location>
        <begin position="993"/>
        <end position="1014"/>
    </location>
</feature>
<feature type="region of interest" description="Disordered" evidence="1">
    <location>
        <begin position="854"/>
        <end position="907"/>
    </location>
</feature>
<feature type="compositionally biased region" description="Basic and acidic residues" evidence="1">
    <location>
        <begin position="1225"/>
        <end position="1235"/>
    </location>
</feature>
<feature type="region of interest" description="Disordered" evidence="1">
    <location>
        <begin position="710"/>
        <end position="743"/>
    </location>
</feature>
<feature type="compositionally biased region" description="Low complexity" evidence="1">
    <location>
        <begin position="535"/>
        <end position="550"/>
    </location>
</feature>
<feature type="compositionally biased region" description="Polar residues" evidence="1">
    <location>
        <begin position="508"/>
        <end position="518"/>
    </location>
</feature>
<feature type="compositionally biased region" description="Basic and acidic residues" evidence="1">
    <location>
        <begin position="92"/>
        <end position="102"/>
    </location>
</feature>
<feature type="region of interest" description="Disordered" evidence="1">
    <location>
        <begin position="51"/>
        <end position="102"/>
    </location>
</feature>
<proteinExistence type="predicted"/>
<organism evidence="2">
    <name type="scientific">Neospora caninum (strain Liverpool)</name>
    <dbReference type="NCBI Taxonomy" id="572307"/>
    <lineage>
        <taxon>Eukaryota</taxon>
        <taxon>Sar</taxon>
        <taxon>Alveolata</taxon>
        <taxon>Apicomplexa</taxon>
        <taxon>Conoidasida</taxon>
        <taxon>Coccidia</taxon>
        <taxon>Eucoccidiorida</taxon>
        <taxon>Eimeriorina</taxon>
        <taxon>Sarcocystidae</taxon>
        <taxon>Neospora</taxon>
    </lineage>
</organism>
<reference evidence="2" key="1">
    <citation type="journal article" date="2015" name="PLoS ONE">
        <title>Comprehensive Evaluation of Toxoplasma gondii VEG and Neospora caninum LIV Genomes with Tachyzoite Stage Transcriptome and Proteome Defines Novel Transcript Features.</title>
        <authorList>
            <person name="Ramaprasad A."/>
            <person name="Mourier T."/>
            <person name="Naeem R."/>
            <person name="Malas T.B."/>
            <person name="Moussa E."/>
            <person name="Panigrahi A."/>
            <person name="Vermont S.J."/>
            <person name="Otto T.D."/>
            <person name="Wastling J."/>
            <person name="Pain A."/>
        </authorList>
    </citation>
    <scope>NUCLEOTIDE SEQUENCE</scope>
    <source>
        <strain evidence="2">Liverpool</strain>
    </source>
</reference>
<feature type="compositionally biased region" description="Low complexity" evidence="1">
    <location>
        <begin position="1091"/>
        <end position="1117"/>
    </location>
</feature>
<feature type="compositionally biased region" description="Basic and acidic residues" evidence="1">
    <location>
        <begin position="875"/>
        <end position="895"/>
    </location>
</feature>
<feature type="compositionally biased region" description="Basic and acidic residues" evidence="1">
    <location>
        <begin position="262"/>
        <end position="280"/>
    </location>
</feature>
<feature type="compositionally biased region" description="Basic and acidic residues" evidence="1">
    <location>
        <begin position="384"/>
        <end position="398"/>
    </location>
</feature>
<name>A0A0F7ULT8_NEOCL</name>
<evidence type="ECO:0000256" key="1">
    <source>
        <dbReference type="SAM" id="MobiDB-lite"/>
    </source>
</evidence>
<evidence type="ECO:0000313" key="2">
    <source>
        <dbReference type="EMBL" id="CEL69470.1"/>
    </source>
</evidence>
<feature type="compositionally biased region" description="Low complexity" evidence="1">
    <location>
        <begin position="1299"/>
        <end position="1308"/>
    </location>
</feature>
<feature type="compositionally biased region" description="Basic residues" evidence="1">
    <location>
        <begin position="1034"/>
        <end position="1043"/>
    </location>
</feature>
<feature type="compositionally biased region" description="Acidic residues" evidence="1">
    <location>
        <begin position="1576"/>
        <end position="1585"/>
    </location>
</feature>
<feature type="compositionally biased region" description="Polar residues" evidence="1">
    <location>
        <begin position="1249"/>
        <end position="1282"/>
    </location>
</feature>
<sequence>MDLTGTLQGPDRTPSGAPQSTAHLAGFAGLNPAIDREAWGPFAPQFAQQSLLSPFPFGDGDPSHRDALSAAPPEAQRARAGPPSGANSHLMPLREHPSHACRDGLPISVEGLGFTHRATRGFPFFPNAQTHAGAPNGSSVCAFPGGGGDAGAGWGGDGSSGSSLSLPGCSVSSSLQQQRLLQQRQRAAAFAAMHEATSTLTGVSRERDGVSSLSSRPSHASFGFLEPSLRPDACAEMGPGLFFPETTRGEENSTQEGLGAKQAERLPGREGEDGRRDGGRSLRGGGRGRKRGDGESKPRGRAAKGKSSAPSSNPVVDLSGGVSFPQAQPLDSAGVQAQFEEARGGDFPGLTSLVHEGEGSEDARERLVAGCPASFGPAARRAPCRRDKEGGEETREEGNVLPPGVSSQDALRAPLAPVVSAGSAAEKEGSHPIGDTSLLGGVPATLLDRSHGERGSGQSWSRPEADDLAARRGARDSSRRGSVDSTVNPAEWCSLIPADIYNASFSLPESSSTASTPQLRPALPPDSANREEAPSAESASSHLLPLSLPPSSSSSSSSSLCSSAPASWAGVHWSPSLRSGFSPSEEAAALQAVLAACAEGRMKGGPRACARPPSAVSFSRGIPACLGASRTLATFFEHILAIDSSPFPQSTAGKPPGLPSLNPVQRLEALQRLFCSLEAALHVHQALRLDAGMRIGGDFNLEHVDRIASSSSSAGPENRSPPVEAESALSGSATAVERGRGRRGQACDEVWGGEGGERLLGVWQGGISPLNLPIFLRVRQEQYLQQMREWSSAFPAPFDEAETVFQPGLLHSGERDEGGDDEARNRKKRPELATSLATLLPSASFVVDTPSLPKEERKASAIIRGEASTPARGRALRDGDDPKRREGREVARGELESETLSAASRRPLGLVQNMGLGMDEVKREKDHLEEGDAEQGQRLAQLFPGEVKGVEGRGERDGEVVRADEDASGVRRAVSRGVPCEMRFDGQETGTVKTEEKGEGDMERVREMKKDEKGKKQRQMSADSDGGEVEDRRKSGRGGRRAMKPGGNAASECDFRPEEADEEYDEVKPKRKSRQRAGRLEPLAPAPSSHAPQALLDPASPSPSSSRLSSCGPSASLGAKRSRGEDKKRVKSLDASAVDSRKREKLSASVDGAVSRRGDERAGPPSSAPPLLDSSTPRIPRKKARLLETLEEESIQAERAASLATRGKARGPSGAIQTGAEDEGGLGKKDSRPGLEEIDPWLLQPSSPPQKGQEASASVSPGPSEVASSNPSLCPRHTSQAHRAQLPQPQPPPPPDFPPFSLAAFPSSRFNPRQAPGPAFPSDREGSTARWGDRAQRAGRPGDPVSAETGCGAPSGAGYAKRKAVGPRPKGYGQQRSPGFLPREGENRAAGEGREPGHFGGGNMVRAPFWSRPGGAPNPPAEGGKSSQTVRGQPRMRMPAGLPVRGQPTSDNGGAIPPPPPMPPPDSHRGQGRNPQPHIPPAPCSFFSLPVEGHPHSADPRRHSGYLPPSFPLRAGRGGEARGPDSAAMENELAKERTPLYGTATGNAFQPETHHVGYHGCVAAGAARGGLGGGADADEEEEEGQVSDGSGGERGEADGPILAGIEPGSGDGAAGARGHLGYRGAREGRQVQDEKEEGEEED</sequence>
<feature type="compositionally biased region" description="Pro residues" evidence="1">
    <location>
        <begin position="1456"/>
        <end position="1465"/>
    </location>
</feature>
<feature type="region of interest" description="Disordered" evidence="1">
    <location>
        <begin position="949"/>
        <end position="1530"/>
    </location>
</feature>
<feature type="compositionally biased region" description="Basic and acidic residues" evidence="1">
    <location>
        <begin position="1383"/>
        <end position="1397"/>
    </location>
</feature>
<dbReference type="EMBL" id="LN714485">
    <property type="protein sequence ID" value="CEL69470.1"/>
    <property type="molecule type" value="Genomic_DNA"/>
</dbReference>
<feature type="region of interest" description="Disordered" evidence="1">
    <location>
        <begin position="201"/>
        <end position="328"/>
    </location>
</feature>
<feature type="region of interest" description="Disordered" evidence="1">
    <location>
        <begin position="374"/>
        <end position="486"/>
    </location>
</feature>
<gene>
    <name evidence="2" type="ORF">BN1204_051790</name>
</gene>
<protein>
    <submittedName>
        <fullName evidence="2">Retinitis pigmentosa 1-like 1 protein, putative</fullName>
    </submittedName>
</protein>
<feature type="region of interest" description="Disordered" evidence="1">
    <location>
        <begin position="508"/>
        <end position="550"/>
    </location>
</feature>
<feature type="compositionally biased region" description="Pro residues" evidence="1">
    <location>
        <begin position="1288"/>
        <end position="1298"/>
    </location>
</feature>
<feature type="compositionally biased region" description="Basic and acidic residues" evidence="1">
    <location>
        <begin position="1493"/>
        <end position="1502"/>
    </location>
</feature>
<feature type="compositionally biased region" description="Basic and acidic residues" evidence="1">
    <location>
        <begin position="1624"/>
        <end position="1633"/>
    </location>
</feature>
<accession>A0A0F7ULT8</accession>
<feature type="region of interest" description="Disordered" evidence="1">
    <location>
        <begin position="1"/>
        <end position="23"/>
    </location>
</feature>
<feature type="region of interest" description="Disordered" evidence="1">
    <location>
        <begin position="808"/>
        <end position="828"/>
    </location>
</feature>
<feature type="compositionally biased region" description="Basic and acidic residues" evidence="1">
    <location>
        <begin position="949"/>
        <end position="969"/>
    </location>
</feature>
<feature type="region of interest" description="Disordered" evidence="1">
    <location>
        <begin position="1565"/>
        <end position="1642"/>
    </location>
</feature>
<feature type="compositionally biased region" description="Basic and acidic residues" evidence="1">
    <location>
        <begin position="463"/>
        <end position="482"/>
    </location>
</feature>